<protein>
    <submittedName>
        <fullName evidence="2">Uncharacterized protein</fullName>
    </submittedName>
</protein>
<dbReference type="AlphaFoldDB" id="A0A6J4VIZ3"/>
<evidence type="ECO:0000256" key="1">
    <source>
        <dbReference type="SAM" id="MobiDB-lite"/>
    </source>
</evidence>
<organism evidence="2">
    <name type="scientific">uncultured Thermomicrobiales bacterium</name>
    <dbReference type="NCBI Taxonomy" id="1645740"/>
    <lineage>
        <taxon>Bacteria</taxon>
        <taxon>Pseudomonadati</taxon>
        <taxon>Thermomicrobiota</taxon>
        <taxon>Thermomicrobia</taxon>
        <taxon>Thermomicrobiales</taxon>
        <taxon>environmental samples</taxon>
    </lineage>
</organism>
<feature type="compositionally biased region" description="Basic and acidic residues" evidence="1">
    <location>
        <begin position="1"/>
        <end position="25"/>
    </location>
</feature>
<feature type="region of interest" description="Disordered" evidence="1">
    <location>
        <begin position="1"/>
        <end position="28"/>
    </location>
</feature>
<dbReference type="EMBL" id="CADCWL010000200">
    <property type="protein sequence ID" value="CAA9577649.1"/>
    <property type="molecule type" value="Genomic_DNA"/>
</dbReference>
<reference evidence="2" key="1">
    <citation type="submission" date="2020-02" db="EMBL/GenBank/DDBJ databases">
        <authorList>
            <person name="Meier V. D."/>
        </authorList>
    </citation>
    <scope>NUCLEOTIDE SEQUENCE</scope>
    <source>
        <strain evidence="2">AVDCRST_MAG19</strain>
    </source>
</reference>
<gene>
    <name evidence="2" type="ORF">AVDCRST_MAG19-3554</name>
</gene>
<evidence type="ECO:0000313" key="2">
    <source>
        <dbReference type="EMBL" id="CAA9577649.1"/>
    </source>
</evidence>
<accession>A0A6J4VIZ3</accession>
<name>A0A6J4VIZ3_9BACT</name>
<sequence length="55" mass="6418">MMTVRVRDRREHRSSPTTTVRRERSEDADEEEATMAGIGWQELVILLFILGVFLL</sequence>
<proteinExistence type="predicted"/>